<evidence type="ECO:0000313" key="3">
    <source>
        <dbReference type="EMBL" id="OGG06053.1"/>
    </source>
</evidence>
<sequence>MATGGQVTLYARQEIDRWRTEDENFQLSFDNLTESINPGEKDAFILYLASMAITLQNYSRSPVDNQNENLRRTAEGQIGRTLFNMLSKPDVQTEIQAVNKTWHAYNKSHRFRPESDNGHNIETKSPVPSEKEQDLLPLGRWLLKRLFAFEQKLITEERPPEIREYIGILEEALSICRENGIKRPPLYNLIIGNIDLTGELEPEYADVAERMGQDGLKWHRIMDRANAYEEMIKRAQENYTGYQALGLGWRGLRDRHEQYLARYGLTGYIHEGKLDGTFISYAATDAFLRSYLLSRLVLRKEIKDERFHPRLLFPTPGFTMLAKLAENGLEMETIEYVTQAEENFFFNPGKLKEFLQQPENDDVLIIDLQFINNPGSKIVPAEQFKKVIDVIADHQGRKGAKIIIVNDGAYLGMAYPDNQDKIKTLGEILNGYNRRIDILPMTKIYGQPGLRDGFGGTPDRFLAAHVPAITKLICPTVSYPLMFRALAIGDFVKPEDQAVYFEMLSTRQEKLLDVLRRTRPDIFDIDRSFIAPDQPGEKGAFYLFVPIRKGINPLYIPVMTGLFGNLDDTFYLHDRTKEDIPPQRYLRLALGIESFSDEKLEKLEKDLIIWRELYQQILKPVVGKRKQ</sequence>
<reference evidence="3 4" key="1">
    <citation type="journal article" date="2016" name="Nat. Commun.">
        <title>Thousands of microbial genomes shed light on interconnected biogeochemical processes in an aquifer system.</title>
        <authorList>
            <person name="Anantharaman K."/>
            <person name="Brown C.T."/>
            <person name="Hug L.A."/>
            <person name="Sharon I."/>
            <person name="Castelle C.J."/>
            <person name="Probst A.J."/>
            <person name="Thomas B.C."/>
            <person name="Singh A."/>
            <person name="Wilkins M.J."/>
            <person name="Karaoz U."/>
            <person name="Brodie E.L."/>
            <person name="Williams K.H."/>
            <person name="Hubbard S.S."/>
            <person name="Banfield J.F."/>
        </authorList>
    </citation>
    <scope>NUCLEOTIDE SEQUENCE [LARGE SCALE GENOMIC DNA]</scope>
</reference>
<dbReference type="InterPro" id="IPR015424">
    <property type="entry name" value="PyrdxlP-dep_Trfase"/>
</dbReference>
<dbReference type="InterPro" id="IPR015421">
    <property type="entry name" value="PyrdxlP-dep_Trfase_major"/>
</dbReference>
<proteinExistence type="predicted"/>
<dbReference type="Gene3D" id="3.40.640.10">
    <property type="entry name" value="Type I PLP-dependent aspartate aminotransferase-like (Major domain)"/>
    <property type="match status" value="1"/>
</dbReference>
<organism evidence="3 4">
    <name type="scientific">Candidatus Gottesmanbacteria bacterium RIFCSPHIGHO2_01_FULL_40_15</name>
    <dbReference type="NCBI Taxonomy" id="1798376"/>
    <lineage>
        <taxon>Bacteria</taxon>
        <taxon>Candidatus Gottesmaniibacteriota</taxon>
    </lineage>
</organism>
<dbReference type="Proteomes" id="UP000177354">
    <property type="component" value="Unassembled WGS sequence"/>
</dbReference>
<protein>
    <recommendedName>
        <fullName evidence="2">Aminotransferase class I/classII large domain-containing protein</fullName>
    </recommendedName>
</protein>
<evidence type="ECO:0000313" key="4">
    <source>
        <dbReference type="Proteomes" id="UP000177354"/>
    </source>
</evidence>
<dbReference type="GO" id="GO:0030170">
    <property type="term" value="F:pyridoxal phosphate binding"/>
    <property type="evidence" value="ECO:0007669"/>
    <property type="project" value="InterPro"/>
</dbReference>
<name>A0A1F5Z128_9BACT</name>
<dbReference type="EMBL" id="MFJF01000019">
    <property type="protein sequence ID" value="OGG06053.1"/>
    <property type="molecule type" value="Genomic_DNA"/>
</dbReference>
<accession>A0A1F5Z128</accession>
<evidence type="ECO:0000259" key="2">
    <source>
        <dbReference type="Pfam" id="PF00155"/>
    </source>
</evidence>
<dbReference type="SUPFAM" id="SSF53383">
    <property type="entry name" value="PLP-dependent transferases"/>
    <property type="match status" value="1"/>
</dbReference>
<gene>
    <name evidence="3" type="ORF">A2777_00875</name>
</gene>
<feature type="region of interest" description="Disordered" evidence="1">
    <location>
        <begin position="109"/>
        <end position="129"/>
    </location>
</feature>
<dbReference type="Pfam" id="PF00155">
    <property type="entry name" value="Aminotran_1_2"/>
    <property type="match status" value="1"/>
</dbReference>
<evidence type="ECO:0000256" key="1">
    <source>
        <dbReference type="SAM" id="MobiDB-lite"/>
    </source>
</evidence>
<feature type="compositionally biased region" description="Basic and acidic residues" evidence="1">
    <location>
        <begin position="111"/>
        <end position="122"/>
    </location>
</feature>
<comment type="caution">
    <text evidence="3">The sequence shown here is derived from an EMBL/GenBank/DDBJ whole genome shotgun (WGS) entry which is preliminary data.</text>
</comment>
<dbReference type="AlphaFoldDB" id="A0A1F5Z128"/>
<dbReference type="InterPro" id="IPR004839">
    <property type="entry name" value="Aminotransferase_I/II_large"/>
</dbReference>
<feature type="domain" description="Aminotransferase class I/classII large" evidence="2">
    <location>
        <begin position="311"/>
        <end position="515"/>
    </location>
</feature>